<keyword evidence="4" id="KW-1185">Reference proteome</keyword>
<feature type="compositionally biased region" description="Basic and acidic residues" evidence="2">
    <location>
        <begin position="615"/>
        <end position="631"/>
    </location>
</feature>
<dbReference type="EMBL" id="JAACNH010000003">
    <property type="protein sequence ID" value="KAG8448269.1"/>
    <property type="molecule type" value="Genomic_DNA"/>
</dbReference>
<evidence type="ECO:0000313" key="3">
    <source>
        <dbReference type="EMBL" id="KAG8448269.1"/>
    </source>
</evidence>
<keyword evidence="1" id="KW-0175">Coiled coil</keyword>
<dbReference type="PANTHER" id="PTHR12484">
    <property type="entry name" value="B-LYMPHOCYTE ANTIGEN-RELATED"/>
    <property type="match status" value="1"/>
</dbReference>
<feature type="coiled-coil region" evidence="1">
    <location>
        <begin position="263"/>
        <end position="329"/>
    </location>
</feature>
<dbReference type="PANTHER" id="PTHR12484:SF1">
    <property type="entry name" value="A-KINASE ANCHOR PROTEIN 17B"/>
    <property type="match status" value="1"/>
</dbReference>
<gene>
    <name evidence="3" type="ORF">GDO86_015385</name>
</gene>
<dbReference type="Proteomes" id="UP000812440">
    <property type="component" value="Chromosome 8_10"/>
</dbReference>
<dbReference type="AlphaFoldDB" id="A0A8T2JSQ0"/>
<reference evidence="3" key="1">
    <citation type="thesis" date="2020" institute="ProQuest LLC" country="789 East Eisenhower Parkway, Ann Arbor, MI, USA">
        <title>Comparative Genomics and Chromosome Evolution.</title>
        <authorList>
            <person name="Mudd A.B."/>
        </authorList>
    </citation>
    <scope>NUCLEOTIDE SEQUENCE</scope>
    <source>
        <strain evidence="3">Female2</strain>
        <tissue evidence="3">Blood</tissue>
    </source>
</reference>
<evidence type="ECO:0000256" key="1">
    <source>
        <dbReference type="SAM" id="Coils"/>
    </source>
</evidence>
<sequence>MAAIAVYDNSEAVELSNTHRLFLKPKSKLIITVIIPDDKDPCRPIPNWEVLEQLKSLVTPDHFSSLKVLRSTKEYIRIEGEADTKILALDFILKLHGNILQIDSIKDPLSIHATETPLELLTDQELLILMAKAEGDSLDDAENNTVSTAIHCEGLPCKWFSMCGSNAEKPSEDVLRIAFEKYGKLSCLDIPMLDPYREESVSNSNLSSGVLQTFDAFLQYEDKLSSINAMQSIRGMKLMYLTEDGKCLACDIKVSLDTTKYFSEEAVNKRNDERLKLQELEQQRKQEKEEEIERKRKAAERKYRARKRRARLKRKLQKQKECAEILDEKEVRFEGEENTEEWTERKLLLAHRRVESINLLTLLLGQVKGLVEVNKLNKESTECEFFEDSCDSTISPYSSVSKSLSPKALRDKEKESSHHETESEENFREEPHSYFPLMPTMKQRVREKRQILLHQTYQNLKREPGDSQEQVKDEPETIKGKIFECDLSKNSCAHDISRGECYKKLKIYETEEFINYLLNYYDYPQYARLILGTKDNENKTWYPRVVYCTGDTFQIKLKNKNSHFLEMKHIQQPTIEMDSDDIEKKIPDTLTTNHPPEMSCTKIILKEDLLVKSDPKAPLDRTTTHPKDNKRVQKNPWNNEDSISSESDNELKDVLEKISSTSEYFSEDLSESETKRNIRKKSRKQRKITCLKKAKSCSFCESNKICHHQDILGHLLHSYTICRNLKKHSKCHLTPKCNKTIVPQHYDGETSESETDEQDCVVRNRKKLKKNPTSSAVIGRNHSKENCINTQRVTSLRDPFQETSYGEWVDRQDEMSDATCCYGEHHRSTKKIPTSRKYCIPEYQEEHLKQEEDSWDSDKTSSWSSSSSHNISEATVEPDTCPKSSFSDCLDWEHHFYCGEELVNGIRYKC</sequence>
<dbReference type="InterPro" id="IPR056852">
    <property type="entry name" value="AK17A/B"/>
</dbReference>
<feature type="compositionally biased region" description="Basic and acidic residues" evidence="2">
    <location>
        <begin position="850"/>
        <end position="859"/>
    </location>
</feature>
<feature type="compositionally biased region" description="Low complexity" evidence="2">
    <location>
        <begin position="395"/>
        <end position="407"/>
    </location>
</feature>
<protein>
    <submittedName>
        <fullName evidence="3">Uncharacterized protein</fullName>
    </submittedName>
</protein>
<comment type="caution">
    <text evidence="3">The sequence shown here is derived from an EMBL/GenBank/DDBJ whole genome shotgun (WGS) entry which is preliminary data.</text>
</comment>
<dbReference type="CDD" id="cd12264">
    <property type="entry name" value="RRM_AKAP17A"/>
    <property type="match status" value="1"/>
</dbReference>
<accession>A0A8T2JSQ0</accession>
<dbReference type="Pfam" id="PF25015">
    <property type="entry name" value="RBD_AKAP-17A"/>
    <property type="match status" value="1"/>
</dbReference>
<feature type="compositionally biased region" description="Basic and acidic residues" evidence="2">
    <location>
        <begin position="408"/>
        <end position="432"/>
    </location>
</feature>
<dbReference type="OrthoDB" id="1918237at2759"/>
<organism evidence="3 4">
    <name type="scientific">Hymenochirus boettgeri</name>
    <name type="common">Congo dwarf clawed frog</name>
    <dbReference type="NCBI Taxonomy" id="247094"/>
    <lineage>
        <taxon>Eukaryota</taxon>
        <taxon>Metazoa</taxon>
        <taxon>Chordata</taxon>
        <taxon>Craniata</taxon>
        <taxon>Vertebrata</taxon>
        <taxon>Euteleostomi</taxon>
        <taxon>Amphibia</taxon>
        <taxon>Batrachia</taxon>
        <taxon>Anura</taxon>
        <taxon>Pipoidea</taxon>
        <taxon>Pipidae</taxon>
        <taxon>Pipinae</taxon>
        <taxon>Hymenochirus</taxon>
    </lineage>
</organism>
<feature type="region of interest" description="Disordered" evidence="2">
    <location>
        <begin position="392"/>
        <end position="433"/>
    </location>
</feature>
<evidence type="ECO:0000256" key="2">
    <source>
        <dbReference type="SAM" id="MobiDB-lite"/>
    </source>
</evidence>
<evidence type="ECO:0000313" key="4">
    <source>
        <dbReference type="Proteomes" id="UP000812440"/>
    </source>
</evidence>
<feature type="region of interest" description="Disordered" evidence="2">
    <location>
        <begin position="850"/>
        <end position="878"/>
    </location>
</feature>
<name>A0A8T2JSQ0_9PIPI</name>
<proteinExistence type="predicted"/>
<feature type="region of interest" description="Disordered" evidence="2">
    <location>
        <begin position="615"/>
        <end position="650"/>
    </location>
</feature>